<organism evidence="1 2">
    <name type="scientific">Photobacterium marinum</name>
    <dbReference type="NCBI Taxonomy" id="1056511"/>
    <lineage>
        <taxon>Bacteria</taxon>
        <taxon>Pseudomonadati</taxon>
        <taxon>Pseudomonadota</taxon>
        <taxon>Gammaproteobacteria</taxon>
        <taxon>Vibrionales</taxon>
        <taxon>Vibrionaceae</taxon>
        <taxon>Photobacterium</taxon>
    </lineage>
</organism>
<keyword evidence="2" id="KW-1185">Reference proteome</keyword>
<protein>
    <submittedName>
        <fullName evidence="1">Uncharacterized protein</fullName>
    </submittedName>
</protein>
<dbReference type="PATRIC" id="fig|1056511.3.peg.4694"/>
<accession>L8J3M5</accession>
<dbReference type="Proteomes" id="UP000011134">
    <property type="component" value="Unassembled WGS sequence"/>
</dbReference>
<proteinExistence type="predicted"/>
<dbReference type="EMBL" id="AMZO01000043">
    <property type="protein sequence ID" value="ELR63346.1"/>
    <property type="molecule type" value="Genomic_DNA"/>
</dbReference>
<gene>
    <name evidence="1" type="ORF">C942_03880</name>
</gene>
<dbReference type="AlphaFoldDB" id="L8J3M5"/>
<sequence length="40" mass="4501">MFNTLYKTICQSSVFYQKQLPATATKLNGADSFQEGKGKR</sequence>
<evidence type="ECO:0000313" key="1">
    <source>
        <dbReference type="EMBL" id="ELR63346.1"/>
    </source>
</evidence>
<reference evidence="1 2" key="1">
    <citation type="submission" date="2012-12" db="EMBL/GenBank/DDBJ databases">
        <title>Genome Assembly of Photobacterium sp. AK15.</title>
        <authorList>
            <person name="Khatri I."/>
            <person name="Vaidya B."/>
            <person name="Srinivas T.N.R."/>
            <person name="Subramanian S."/>
            <person name="Pinnaka A."/>
        </authorList>
    </citation>
    <scope>NUCLEOTIDE SEQUENCE [LARGE SCALE GENOMIC DNA]</scope>
    <source>
        <strain evidence="1 2">AK15</strain>
    </source>
</reference>
<comment type="caution">
    <text evidence="1">The sequence shown here is derived from an EMBL/GenBank/DDBJ whole genome shotgun (WGS) entry which is preliminary data.</text>
</comment>
<name>L8J3M5_9GAMM</name>
<evidence type="ECO:0000313" key="2">
    <source>
        <dbReference type="Proteomes" id="UP000011134"/>
    </source>
</evidence>